<dbReference type="WBParaSite" id="PS1159_v2.g15822.t1">
    <property type="protein sequence ID" value="PS1159_v2.g15822.t1"/>
    <property type="gene ID" value="PS1159_v2.g15822"/>
</dbReference>
<proteinExistence type="predicted"/>
<sequence>MEKLIQDIQSIFKDDVVNTDDIKRVLQNYKSNPLDWKKYAHFDAHKYTRNLVDIGNGKYNMLILCWGPGMGSSIHDHTNSHCFVKILDGQLLETRYDWPDKDNQDAPLNKLGEDLYEKDGVTYMSDELGLHRMENPSHVDGCVSLHLYIPPFDTCKIFDERTGRSSNSVVTFFTKYGKKIDYRGSRQGIIKSSEQSNSNQDVVRSPHSFV</sequence>
<name>A0AC35FBI9_9BILA</name>
<accession>A0AC35FBI9</accession>
<organism evidence="1 2">
    <name type="scientific">Panagrolaimus sp. PS1159</name>
    <dbReference type="NCBI Taxonomy" id="55785"/>
    <lineage>
        <taxon>Eukaryota</taxon>
        <taxon>Metazoa</taxon>
        <taxon>Ecdysozoa</taxon>
        <taxon>Nematoda</taxon>
        <taxon>Chromadorea</taxon>
        <taxon>Rhabditida</taxon>
        <taxon>Tylenchina</taxon>
        <taxon>Panagrolaimomorpha</taxon>
        <taxon>Panagrolaimoidea</taxon>
        <taxon>Panagrolaimidae</taxon>
        <taxon>Panagrolaimus</taxon>
    </lineage>
</organism>
<reference evidence="2" key="1">
    <citation type="submission" date="2022-11" db="UniProtKB">
        <authorList>
            <consortium name="WormBaseParasite"/>
        </authorList>
    </citation>
    <scope>IDENTIFICATION</scope>
</reference>
<protein>
    <submittedName>
        <fullName evidence="2">Cysteine dioxygenase</fullName>
    </submittedName>
</protein>
<evidence type="ECO:0000313" key="1">
    <source>
        <dbReference type="Proteomes" id="UP000887580"/>
    </source>
</evidence>
<evidence type="ECO:0000313" key="2">
    <source>
        <dbReference type="WBParaSite" id="PS1159_v2.g15822.t1"/>
    </source>
</evidence>
<dbReference type="Proteomes" id="UP000887580">
    <property type="component" value="Unplaced"/>
</dbReference>